<organism evidence="2 3">
    <name type="scientific">Cavenderia fasciculata</name>
    <name type="common">Slime mold</name>
    <name type="synonym">Dictyostelium fasciculatum</name>
    <dbReference type="NCBI Taxonomy" id="261658"/>
    <lineage>
        <taxon>Eukaryota</taxon>
        <taxon>Amoebozoa</taxon>
        <taxon>Evosea</taxon>
        <taxon>Eumycetozoa</taxon>
        <taxon>Dictyostelia</taxon>
        <taxon>Acytosteliales</taxon>
        <taxon>Cavenderiaceae</taxon>
        <taxon>Cavenderia</taxon>
    </lineage>
</organism>
<accession>F4Q777</accession>
<dbReference type="Proteomes" id="UP000007797">
    <property type="component" value="Unassembled WGS sequence"/>
</dbReference>
<evidence type="ECO:0000313" key="3">
    <source>
        <dbReference type="Proteomes" id="UP000007797"/>
    </source>
</evidence>
<proteinExistence type="predicted"/>
<sequence>MNENKSSSSSSSSPSLSLSPRGGLSDLTLLQIINDLEFNQDIVCLLMTCKAYYREFKKQYAKVITFKGIEYPSPDERTMISSRMTPFKEIYNASLMAIQTKKDHEINNPPPQTWISLTKTSVDAMEKINTVKDRTKLTRIHLNEFTGNIKDVLLPSIDTLSINIKSVLPRFPTRSQWTCFTLTSLSIYSDSVLPSDLQFPPTLTDLCISFNYRDPFTLDMTNLVDLRTLDVSSSSITLIPATNIRFPNPNTSLSSLTFKVPFDRSTITQSFLPPNLEELNMDYKYLGEYIKPPPHVKTMNMSTNIGIGHVYFPLGLLDVKLTLNGMATLGPWTFPQGIEIVDIPNTHIPVTPEFIPDSVKYLCADVSNPDTAVFPSCLETFVTSTSHDSPFNYPPTLKELEYQKGDYPPPVIYLPTSLETITLEIFDPPHSRVFALPTTKVINNDNSPPEENPPHFVLPYRVKKLEASLLGEHETDFSFRIDTIINCSNVEHLFIDNFGTTLDLYIRRLENGDVMINSGGRAFFGGVYRQQRRMDNTSVENRSFRDFPALYLTFKEKGGYVHVYPSNIPIKLNNTL</sequence>
<dbReference type="RefSeq" id="XP_004354643.1">
    <property type="nucleotide sequence ID" value="XM_004354591.1"/>
</dbReference>
<dbReference type="EMBL" id="GL883024">
    <property type="protein sequence ID" value="EGG16259.1"/>
    <property type="molecule type" value="Genomic_DNA"/>
</dbReference>
<evidence type="ECO:0000313" key="2">
    <source>
        <dbReference type="EMBL" id="EGG16259.1"/>
    </source>
</evidence>
<keyword evidence="3" id="KW-1185">Reference proteome</keyword>
<name>F4Q777_CACFS</name>
<dbReference type="InterPro" id="IPR032675">
    <property type="entry name" value="LRR_dom_sf"/>
</dbReference>
<dbReference type="SUPFAM" id="SSF52058">
    <property type="entry name" value="L domain-like"/>
    <property type="match status" value="1"/>
</dbReference>
<dbReference type="GeneID" id="14868294"/>
<gene>
    <name evidence="2" type="ORF">DFA_09289</name>
</gene>
<reference evidence="3" key="1">
    <citation type="journal article" date="2011" name="Genome Res.">
        <title>Phylogeny-wide analysis of social amoeba genomes highlights ancient origins for complex intercellular communication.</title>
        <authorList>
            <person name="Heidel A.J."/>
            <person name="Lawal H.M."/>
            <person name="Felder M."/>
            <person name="Schilde C."/>
            <person name="Helps N.R."/>
            <person name="Tunggal B."/>
            <person name="Rivero F."/>
            <person name="John U."/>
            <person name="Schleicher M."/>
            <person name="Eichinger L."/>
            <person name="Platzer M."/>
            <person name="Noegel A.A."/>
            <person name="Schaap P."/>
            <person name="Gloeckner G."/>
        </authorList>
    </citation>
    <scope>NUCLEOTIDE SEQUENCE [LARGE SCALE GENOMIC DNA]</scope>
    <source>
        <strain evidence="3">SH3</strain>
    </source>
</reference>
<dbReference type="KEGG" id="dfa:DFA_09289"/>
<protein>
    <submittedName>
        <fullName evidence="2">Uncharacterized protein</fullName>
    </submittedName>
</protein>
<dbReference type="AlphaFoldDB" id="F4Q777"/>
<feature type="region of interest" description="Disordered" evidence="1">
    <location>
        <begin position="1"/>
        <end position="20"/>
    </location>
</feature>
<dbReference type="Gene3D" id="3.80.10.10">
    <property type="entry name" value="Ribonuclease Inhibitor"/>
    <property type="match status" value="1"/>
</dbReference>
<evidence type="ECO:0000256" key="1">
    <source>
        <dbReference type="SAM" id="MobiDB-lite"/>
    </source>
</evidence>